<reference evidence="2" key="1">
    <citation type="journal article" date="2015" name="Genome">
        <title>Whole Genome Sequence of the Non-Microcystin-Producing Microcystis aeruginosa Strain NIES-44.</title>
        <authorList>
            <person name="Okano K."/>
            <person name="Miyata N."/>
            <person name="Ozaki Y."/>
        </authorList>
    </citation>
    <scope>NUCLEOTIDE SEQUENCE [LARGE SCALE GENOMIC DNA]</scope>
    <source>
        <strain evidence="2">NIES-44</strain>
    </source>
</reference>
<evidence type="ECO:0000313" key="2">
    <source>
        <dbReference type="Proteomes" id="UP000030321"/>
    </source>
</evidence>
<protein>
    <submittedName>
        <fullName evidence="1">Type IV pilin PilA</fullName>
    </submittedName>
</protein>
<accession>A0A0A1VYG2</accession>
<proteinExistence type="predicted"/>
<dbReference type="Proteomes" id="UP000030321">
    <property type="component" value="Unassembled WGS sequence"/>
</dbReference>
<dbReference type="EMBL" id="BBPA01000057">
    <property type="protein sequence ID" value="GAL94503.1"/>
    <property type="molecule type" value="Genomic_DNA"/>
</dbReference>
<gene>
    <name evidence="1" type="ORF">N44_03083</name>
</gene>
<dbReference type="AlphaFoldDB" id="A0A0A1VYG2"/>
<sequence>MGCGVWGFTHFQVVNYLIFREKVPEFSPQSLQWSALFEGKKV</sequence>
<comment type="caution">
    <text evidence="1">The sequence shown here is derived from an EMBL/GenBank/DDBJ whole genome shotgun (WGS) entry which is preliminary data.</text>
</comment>
<evidence type="ECO:0000313" key="1">
    <source>
        <dbReference type="EMBL" id="GAL94503.1"/>
    </source>
</evidence>
<organism evidence="1 2">
    <name type="scientific">Microcystis aeruginosa NIES-44</name>
    <dbReference type="NCBI Taxonomy" id="449439"/>
    <lineage>
        <taxon>Bacteria</taxon>
        <taxon>Bacillati</taxon>
        <taxon>Cyanobacteriota</taxon>
        <taxon>Cyanophyceae</taxon>
        <taxon>Oscillatoriophycideae</taxon>
        <taxon>Chroococcales</taxon>
        <taxon>Microcystaceae</taxon>
        <taxon>Microcystis</taxon>
    </lineage>
</organism>
<name>A0A0A1VYG2_MICAE</name>